<protein>
    <submittedName>
        <fullName evidence="2">Transcription factor BIM2 isoform X1</fullName>
    </submittedName>
</protein>
<dbReference type="GO" id="GO:0003700">
    <property type="term" value="F:DNA-binding transcription factor activity"/>
    <property type="evidence" value="ECO:0007669"/>
    <property type="project" value="InterPro"/>
</dbReference>
<keyword evidence="3" id="KW-1185">Reference proteome</keyword>
<dbReference type="GO" id="GO:0046983">
    <property type="term" value="F:protein dimerization activity"/>
    <property type="evidence" value="ECO:0007669"/>
    <property type="project" value="InterPro"/>
</dbReference>
<dbReference type="OrthoDB" id="690068at2759"/>
<dbReference type="GO" id="GO:0006351">
    <property type="term" value="P:DNA-templated transcription"/>
    <property type="evidence" value="ECO:0007669"/>
    <property type="project" value="InterPro"/>
</dbReference>
<dbReference type="InterPro" id="IPR044295">
    <property type="entry name" value="BIM1/2/3"/>
</dbReference>
<dbReference type="PANTHER" id="PTHR46412">
    <property type="entry name" value="BES1-INTERACTING MYC-LIKE PROTEIN"/>
    <property type="match status" value="1"/>
</dbReference>
<dbReference type="AlphaFoldDB" id="A0A5B6V0X7"/>
<organism evidence="2 3">
    <name type="scientific">Gossypium australe</name>
    <dbReference type="NCBI Taxonomy" id="47621"/>
    <lineage>
        <taxon>Eukaryota</taxon>
        <taxon>Viridiplantae</taxon>
        <taxon>Streptophyta</taxon>
        <taxon>Embryophyta</taxon>
        <taxon>Tracheophyta</taxon>
        <taxon>Spermatophyta</taxon>
        <taxon>Magnoliopsida</taxon>
        <taxon>eudicotyledons</taxon>
        <taxon>Gunneridae</taxon>
        <taxon>Pentapetalae</taxon>
        <taxon>rosids</taxon>
        <taxon>malvids</taxon>
        <taxon>Malvales</taxon>
        <taxon>Malvaceae</taxon>
        <taxon>Malvoideae</taxon>
        <taxon>Gossypium</taxon>
    </lineage>
</organism>
<accession>A0A5B6V0X7</accession>
<comment type="caution">
    <text evidence="2">The sequence shown here is derived from an EMBL/GenBank/DDBJ whole genome shotgun (WGS) entry which is preliminary data.</text>
</comment>
<feature type="compositionally biased region" description="Polar residues" evidence="1">
    <location>
        <begin position="219"/>
        <end position="236"/>
    </location>
</feature>
<dbReference type="Proteomes" id="UP000325315">
    <property type="component" value="Unassembled WGS sequence"/>
</dbReference>
<sequence length="242" mass="26692">MNPEWCCLYNYFPSEELCLNNCCWINLLLQVIEYVQFLQEKVQKYEGSYQGWSSEPMKLMPWAMALLRIAIFKNSHWRGQSFVDHPQAIKNDPGLGSTFSGKLDENNINLSPSMIASALDSSEADPVRDNEQAELAVPIQGGHPLQRPVSEAQATECLTSNDALNQQDDLTIEGGTISISSVYSQGLLNALTQALQRTGLDLSQANISVQIDLGKRSNRGLTSSAKSANGVDSNPVQKRLTK</sequence>
<dbReference type="PANTHER" id="PTHR46412:SF6">
    <property type="entry name" value="TRANSCRIPTION FACTOR BIM2"/>
    <property type="match status" value="1"/>
</dbReference>
<evidence type="ECO:0000313" key="2">
    <source>
        <dbReference type="EMBL" id="KAA3462799.1"/>
    </source>
</evidence>
<dbReference type="EMBL" id="SMMG02000009">
    <property type="protein sequence ID" value="KAA3462799.1"/>
    <property type="molecule type" value="Genomic_DNA"/>
</dbReference>
<gene>
    <name evidence="2" type="ORF">EPI10_029253</name>
</gene>
<name>A0A5B6V0X7_9ROSI</name>
<proteinExistence type="predicted"/>
<feature type="region of interest" description="Disordered" evidence="1">
    <location>
        <begin position="219"/>
        <end position="242"/>
    </location>
</feature>
<reference evidence="3" key="1">
    <citation type="journal article" date="2019" name="Plant Biotechnol. J.">
        <title>Genome sequencing of the Australian wild diploid species Gossypium australe highlights disease resistance and delayed gland morphogenesis.</title>
        <authorList>
            <person name="Cai Y."/>
            <person name="Cai X."/>
            <person name="Wang Q."/>
            <person name="Wang P."/>
            <person name="Zhang Y."/>
            <person name="Cai C."/>
            <person name="Xu Y."/>
            <person name="Wang K."/>
            <person name="Zhou Z."/>
            <person name="Wang C."/>
            <person name="Geng S."/>
            <person name="Li B."/>
            <person name="Dong Q."/>
            <person name="Hou Y."/>
            <person name="Wang H."/>
            <person name="Ai P."/>
            <person name="Liu Z."/>
            <person name="Yi F."/>
            <person name="Sun M."/>
            <person name="An G."/>
            <person name="Cheng J."/>
            <person name="Zhang Y."/>
            <person name="Shi Q."/>
            <person name="Xie Y."/>
            <person name="Shi X."/>
            <person name="Chang Y."/>
            <person name="Huang F."/>
            <person name="Chen Y."/>
            <person name="Hong S."/>
            <person name="Mi L."/>
            <person name="Sun Q."/>
            <person name="Zhang L."/>
            <person name="Zhou B."/>
            <person name="Peng R."/>
            <person name="Zhang X."/>
            <person name="Liu F."/>
        </authorList>
    </citation>
    <scope>NUCLEOTIDE SEQUENCE [LARGE SCALE GENOMIC DNA]</scope>
    <source>
        <strain evidence="3">cv. PA1801</strain>
    </source>
</reference>
<evidence type="ECO:0000313" key="3">
    <source>
        <dbReference type="Proteomes" id="UP000325315"/>
    </source>
</evidence>
<evidence type="ECO:0000256" key="1">
    <source>
        <dbReference type="SAM" id="MobiDB-lite"/>
    </source>
</evidence>